<dbReference type="Pfam" id="PF20253">
    <property type="entry name" value="DUF6604"/>
    <property type="match status" value="1"/>
</dbReference>
<dbReference type="EMBL" id="WUBL01000108">
    <property type="protein sequence ID" value="KAF2965697.1"/>
    <property type="molecule type" value="Genomic_DNA"/>
</dbReference>
<evidence type="ECO:0000313" key="2">
    <source>
        <dbReference type="EMBL" id="KAF2965697.1"/>
    </source>
</evidence>
<organism evidence="2 3">
    <name type="scientific">Xylaria multiplex</name>
    <dbReference type="NCBI Taxonomy" id="323545"/>
    <lineage>
        <taxon>Eukaryota</taxon>
        <taxon>Fungi</taxon>
        <taxon>Dikarya</taxon>
        <taxon>Ascomycota</taxon>
        <taxon>Pezizomycotina</taxon>
        <taxon>Sordariomycetes</taxon>
        <taxon>Xylariomycetidae</taxon>
        <taxon>Xylariales</taxon>
        <taxon>Xylariaceae</taxon>
        <taxon>Xylaria</taxon>
    </lineage>
</organism>
<dbReference type="InterPro" id="IPR046539">
    <property type="entry name" value="DUF6604"/>
</dbReference>
<dbReference type="Proteomes" id="UP000481858">
    <property type="component" value="Unassembled WGS sequence"/>
</dbReference>
<gene>
    <name evidence="2" type="ORF">GQX73_g7901</name>
</gene>
<protein>
    <recommendedName>
        <fullName evidence="1">DUF6604 domain-containing protein</fullName>
    </recommendedName>
</protein>
<evidence type="ECO:0000313" key="3">
    <source>
        <dbReference type="Proteomes" id="UP000481858"/>
    </source>
</evidence>
<feature type="domain" description="DUF6604" evidence="1">
    <location>
        <begin position="12"/>
        <end position="248"/>
    </location>
</feature>
<proteinExistence type="predicted"/>
<name>A0A7C8N3G7_9PEZI</name>
<reference evidence="2 3" key="1">
    <citation type="submission" date="2019-12" db="EMBL/GenBank/DDBJ databases">
        <title>Draft genome sequence of the ascomycete Xylaria multiplex DSM 110363.</title>
        <authorList>
            <person name="Buettner E."/>
            <person name="Kellner H."/>
        </authorList>
    </citation>
    <scope>NUCLEOTIDE SEQUENCE [LARGE SCALE GENOMIC DNA]</scope>
    <source>
        <strain evidence="2 3">DSM 110363</strain>
    </source>
</reference>
<comment type="caution">
    <text evidence="2">The sequence shown here is derived from an EMBL/GenBank/DDBJ whole genome shotgun (WGS) entry which is preliminary data.</text>
</comment>
<sequence length="828" mass="93999">MDSLSTTALYPQYKKDTKTVAQWLDVTSKDHGFVISRDQRPRAEAKKHYIICIADFGLMAEFLSRKPQVSIPPYILNSLSRAIRYRTTYGSYLQAQRQDETEDKNHLFFIDVLRGVQSSLNRIPKPSDPVAAMAQTAPPANKFASLYVPQSVTMEDDVEDHTPTPNPIPTEALKMSLKDDVTFEPSQEDFEEALFQWRLFSIDVQRIRTEIRQLWEMYRTGHIGLVGVSTAHNMSIHLVRELEQDVLPIFKKWGGCCGAAANDKEIKTRLDCFRTKEGEWTMPPDDVIIDNFDIAEEEMVHAWHILYNEAWSWGKCGRKLGCCHGKWGQFTPSDDRQNKTSCEKYSQDKAMACKALHDIYIHAKYLNTPIDRDLDELSKAIADIIPPTRRDLVNHKLKPSLRRNEANFRAVFAVQLFLDSVNVLGTNIDQPCGELKDKNARICKSTKGLHEFYEGRGAAALGPNLLAFYAECVTTSVELRQGISSSQLTPYGCSMMANWVMPPTEEICSMLRHNPPFSGWWMQTIQTFNYNYSIFIAQSIGLLLNCARLYSVFLQESLVPKASWPDMDAFMTLHRGDVWVGTTPKPGQYLKNLIISEGETLVGFANNPRFSSERPRSYPPAKCITRGAKVSRSINQAFITRKAEGLTRDDAERLISGTKLRWYEGKPVKPCFHHGWEKAGNHKGDANPASSKTDNLFLRLALAVDAEDIEQSFDYMSFHRVCWLVLQDLIKRGRPILETIASLDLGDTMDWKLIEGEKARNIVRFIFMQLFREDGTVRQKEASAIADIFLSTTRNLGRVVHTSTGIDWEQALKCTCDDIPSPNGSSSR</sequence>
<evidence type="ECO:0000259" key="1">
    <source>
        <dbReference type="Pfam" id="PF20253"/>
    </source>
</evidence>
<accession>A0A7C8N3G7</accession>
<dbReference type="OrthoDB" id="5238236at2759"/>
<dbReference type="AlphaFoldDB" id="A0A7C8N3G7"/>
<dbReference type="PANTHER" id="PTHR38795:SF1">
    <property type="entry name" value="DUF6604 DOMAIN-CONTAINING PROTEIN"/>
    <property type="match status" value="1"/>
</dbReference>
<keyword evidence="3" id="KW-1185">Reference proteome</keyword>
<dbReference type="PANTHER" id="PTHR38795">
    <property type="entry name" value="DUF6604 DOMAIN-CONTAINING PROTEIN"/>
    <property type="match status" value="1"/>
</dbReference>
<dbReference type="InParanoid" id="A0A7C8N3G7"/>